<evidence type="ECO:0000313" key="1">
    <source>
        <dbReference type="EMBL" id="CDW43953.1"/>
    </source>
</evidence>
<feature type="non-terminal residue" evidence="1">
    <location>
        <position position="1"/>
    </location>
</feature>
<dbReference type="AlphaFoldDB" id="A0A0K2V0C2"/>
<organism evidence="1">
    <name type="scientific">Lepeophtheirus salmonis</name>
    <name type="common">Salmon louse</name>
    <name type="synonym">Caligus salmonis</name>
    <dbReference type="NCBI Taxonomy" id="72036"/>
    <lineage>
        <taxon>Eukaryota</taxon>
        <taxon>Metazoa</taxon>
        <taxon>Ecdysozoa</taxon>
        <taxon>Arthropoda</taxon>
        <taxon>Crustacea</taxon>
        <taxon>Multicrustacea</taxon>
        <taxon>Hexanauplia</taxon>
        <taxon>Copepoda</taxon>
        <taxon>Siphonostomatoida</taxon>
        <taxon>Caligidae</taxon>
        <taxon>Lepeophtheirus</taxon>
    </lineage>
</organism>
<protein>
    <submittedName>
        <fullName evidence="1">Uncharacterized protein</fullName>
    </submittedName>
</protein>
<dbReference type="EMBL" id="HACA01026592">
    <property type="protein sequence ID" value="CDW43953.1"/>
    <property type="molecule type" value="Transcribed_RNA"/>
</dbReference>
<accession>A0A0K2V0C2</accession>
<proteinExistence type="predicted"/>
<name>A0A0K2V0C2_LEPSM</name>
<sequence length="122" mass="12885">GVLTAARSTNIASASAVRWAEARFSCTKTSLAALEGKEVGGVVDVFDGLELVEFPRCVCCLFTCTSKAQGCSLLKHGRQGSRSAVPVFVFEQGGPSGIEQRLGLLKASLFLPEFGIDCDNNL</sequence>
<reference evidence="1" key="1">
    <citation type="submission" date="2014-05" db="EMBL/GenBank/DDBJ databases">
        <authorList>
            <person name="Chronopoulou M."/>
        </authorList>
    </citation>
    <scope>NUCLEOTIDE SEQUENCE</scope>
    <source>
        <tissue evidence="1">Whole organism</tissue>
    </source>
</reference>